<dbReference type="EMBL" id="MN739361">
    <property type="protein sequence ID" value="QHT00934.1"/>
    <property type="molecule type" value="Genomic_DNA"/>
</dbReference>
<reference evidence="1" key="1">
    <citation type="journal article" date="2020" name="Nature">
        <title>Giant virus diversity and host interactions through global metagenomics.</title>
        <authorList>
            <person name="Schulz F."/>
            <person name="Roux S."/>
            <person name="Paez-Espino D."/>
            <person name="Jungbluth S."/>
            <person name="Walsh D.A."/>
            <person name="Denef V.J."/>
            <person name="McMahon K.D."/>
            <person name="Konstantinidis K.T."/>
            <person name="Eloe-Fadrosh E.A."/>
            <person name="Kyrpides N.C."/>
            <person name="Woyke T."/>
        </authorList>
    </citation>
    <scope>NUCLEOTIDE SEQUENCE</scope>
    <source>
        <strain evidence="1">GVMAG-M-3300020192-26</strain>
    </source>
</reference>
<evidence type="ECO:0000313" key="1">
    <source>
        <dbReference type="EMBL" id="QHT00934.1"/>
    </source>
</evidence>
<protein>
    <submittedName>
        <fullName evidence="1">Uncharacterized protein</fullName>
    </submittedName>
</protein>
<accession>A0A6C0CBP8</accession>
<dbReference type="AlphaFoldDB" id="A0A6C0CBP8"/>
<organism evidence="1">
    <name type="scientific">viral metagenome</name>
    <dbReference type="NCBI Taxonomy" id="1070528"/>
    <lineage>
        <taxon>unclassified sequences</taxon>
        <taxon>metagenomes</taxon>
        <taxon>organismal metagenomes</taxon>
    </lineage>
</organism>
<name>A0A6C0CBP8_9ZZZZ</name>
<proteinExistence type="predicted"/>
<sequence length="233" mass="27209">MNDEKNYIIDPFTMLCKLALIYFMPNYTKISISNHVLHLQEYTYYQWAERMMNGDNRKDVSYLYSPIVKMIKWYVYDNPEKIQMDNALKEDINIIVSYCIKGLRKTQNVTYDKDLMIKILLQYFINLITDASIGTLSENNMLKLGDTQYEPNILEDRIKNNYDPKMINSIAKMMIDADNIDTPDLLSSDTNLGSKINPLGRNFQGALVDCVHKLLLNRDEIFIKTMKDVNTVL</sequence>